<dbReference type="SUPFAM" id="SSF140459">
    <property type="entry name" value="PE/PPE dimer-like"/>
    <property type="match status" value="1"/>
</dbReference>
<gene>
    <name evidence="3" type="ORF">IU449_16700</name>
</gene>
<dbReference type="RefSeq" id="WP_195002986.1">
    <property type="nucleotide sequence ID" value="NZ_JADLQN010000002.1"/>
</dbReference>
<dbReference type="Gene3D" id="1.20.1260.20">
    <property type="entry name" value="PPE superfamily"/>
    <property type="match status" value="1"/>
</dbReference>
<dbReference type="InterPro" id="IPR038332">
    <property type="entry name" value="PPE_sf"/>
</dbReference>
<accession>A0ABS0DCH9</accession>
<evidence type="ECO:0000313" key="3">
    <source>
        <dbReference type="EMBL" id="MBF6356160.1"/>
    </source>
</evidence>
<comment type="caution">
    <text evidence="3">The sequence shown here is derived from an EMBL/GenBank/DDBJ whole genome shotgun (WGS) entry which is preliminary data.</text>
</comment>
<keyword evidence="4" id="KW-1185">Reference proteome</keyword>
<evidence type="ECO:0000313" key="4">
    <source>
        <dbReference type="Proteomes" id="UP000707731"/>
    </source>
</evidence>
<organism evidence="3 4">
    <name type="scientific">Nocardia higoensis</name>
    <dbReference type="NCBI Taxonomy" id="228599"/>
    <lineage>
        <taxon>Bacteria</taxon>
        <taxon>Bacillati</taxon>
        <taxon>Actinomycetota</taxon>
        <taxon>Actinomycetes</taxon>
        <taxon>Mycobacteriales</taxon>
        <taxon>Nocardiaceae</taxon>
        <taxon>Nocardia</taxon>
    </lineage>
</organism>
<dbReference type="EMBL" id="JADLQN010000002">
    <property type="protein sequence ID" value="MBF6356160.1"/>
    <property type="molecule type" value="Genomic_DNA"/>
</dbReference>
<dbReference type="Pfam" id="PF00823">
    <property type="entry name" value="PPE"/>
    <property type="match status" value="1"/>
</dbReference>
<evidence type="ECO:0000259" key="2">
    <source>
        <dbReference type="Pfam" id="PF00823"/>
    </source>
</evidence>
<protein>
    <submittedName>
        <fullName evidence="3">PPE family protein</fullName>
    </submittedName>
</protein>
<evidence type="ECO:0000256" key="1">
    <source>
        <dbReference type="ARBA" id="ARBA00010652"/>
    </source>
</evidence>
<name>A0ABS0DCH9_9NOCA</name>
<sequence length="329" mass="32828">MIEPPQPGFTGVVWEAVEPERMARELTTGPGVVPLAEAGAAWGRLAESFGTAVVEYEQIVASLRGAWQSTTSRDVLDRVSRLRDWLMEAASAAADHAVKAQTQAAAYEVARLAMPDGGELAALAEAKRLLEAMTAGLGAPIQAVAARTDADSDVAKAAASRVMRAYEAATEPLAMPWEQREPPALVSAAALEAEQSGQAAATAVAGATAPGTVGMIRPAGFGLGAIPRAKTAYQTPVPVQAPVAEAVTQATPATQPVPAGGGSSVPLLPGAVGAAGSAQEQEYEAQTGAAPVGDALGADLGIVAAPAVLGAPESMATPSDRGAAAGGGA</sequence>
<dbReference type="Proteomes" id="UP000707731">
    <property type="component" value="Unassembled WGS sequence"/>
</dbReference>
<reference evidence="3 4" key="1">
    <citation type="submission" date="2020-10" db="EMBL/GenBank/DDBJ databases">
        <title>Identification of Nocardia species via Next-generation sequencing and recognition of intraspecies genetic diversity.</title>
        <authorList>
            <person name="Li P."/>
            <person name="Li P."/>
            <person name="Lu B."/>
        </authorList>
    </citation>
    <scope>NUCLEOTIDE SEQUENCE [LARGE SCALE GENOMIC DNA]</scope>
    <source>
        <strain evidence="3 4">BJ06-0143</strain>
    </source>
</reference>
<dbReference type="InterPro" id="IPR000030">
    <property type="entry name" value="PPE_dom"/>
</dbReference>
<feature type="domain" description="PPE" evidence="2">
    <location>
        <begin position="14"/>
        <end position="176"/>
    </location>
</feature>
<proteinExistence type="inferred from homology"/>
<comment type="similarity">
    <text evidence="1">Belongs to the mycobacterial PPE family.</text>
</comment>